<dbReference type="Proteomes" id="UP000007572">
    <property type="component" value="Segment"/>
</dbReference>
<reference evidence="3 4" key="1">
    <citation type="journal article" date="2012" name="Nucleic Acids Res.">
        <title>Related haloarchaeal pleomorphic viruses contain different genome types.</title>
        <authorList>
            <person name="Sencilo A."/>
            <person name="Paulin L."/>
            <person name="Kellner S."/>
            <person name="Helm M."/>
            <person name="Roine E."/>
        </authorList>
    </citation>
    <scope>NUCLEOTIDE SEQUENCE [LARGE SCALE GENOMIC DNA]</scope>
</reference>
<protein>
    <submittedName>
        <fullName evidence="3">ORF4</fullName>
    </submittedName>
</protein>
<keyword evidence="2" id="KW-0472">Membrane</keyword>
<evidence type="ECO:0000256" key="1">
    <source>
        <dbReference type="SAM" id="MobiDB-lite"/>
    </source>
</evidence>
<feature type="transmembrane region" description="Helical" evidence="2">
    <location>
        <begin position="54"/>
        <end position="75"/>
    </location>
</feature>
<accession>H9ABN3</accession>
<gene>
    <name evidence="3" type="primary">ORF4</name>
</gene>
<proteinExistence type="predicted"/>
<keyword evidence="4" id="KW-1185">Reference proteome</keyword>
<evidence type="ECO:0000313" key="3">
    <source>
        <dbReference type="EMBL" id="AFD04003.1"/>
    </source>
</evidence>
<feature type="region of interest" description="Disordered" evidence="1">
    <location>
        <begin position="224"/>
        <end position="261"/>
    </location>
</feature>
<sequence>MSEEPTSSTFGGWADRITWLLAEGQMLALGLMFTLGGILLIYRPSLPTVPPIVVGWLAALMLFGPPLFGFFVAFVRRLRSRRMVEVHEIDARRDTVKKWYVEPEIWSSKSVDGPNPYPVNGGSGWGVQSFEYDEDMESLRVRGVWLSECEDTKLLTEKSHMESIYEKLTESHISLKIMRESISELGADIQGRIINRGAEAREKGTMMDPTGVKEVFESFESDIEGIGAGDLPTLELDESMGMGEEPEPDASETVEEAPADD</sequence>
<keyword evidence="2" id="KW-0812">Transmembrane</keyword>
<name>H9ABN3_9VIRU</name>
<dbReference type="GeneID" id="11948262"/>
<dbReference type="EMBL" id="JN882265">
    <property type="protein sequence ID" value="AFD04003.1"/>
    <property type="molecule type" value="Genomic_DNA"/>
</dbReference>
<feature type="compositionally biased region" description="Acidic residues" evidence="1">
    <location>
        <begin position="244"/>
        <end position="261"/>
    </location>
</feature>
<evidence type="ECO:0000256" key="2">
    <source>
        <dbReference type="SAM" id="Phobius"/>
    </source>
</evidence>
<dbReference type="RefSeq" id="YP_005454276.1">
    <property type="nucleotide sequence ID" value="NC_017088.1"/>
</dbReference>
<evidence type="ECO:0000313" key="4">
    <source>
        <dbReference type="Proteomes" id="UP000007572"/>
    </source>
</evidence>
<keyword evidence="2" id="KW-1133">Transmembrane helix</keyword>
<feature type="transmembrane region" description="Helical" evidence="2">
    <location>
        <begin position="20"/>
        <end position="42"/>
    </location>
</feature>
<dbReference type="KEGG" id="vg:11948262"/>
<organism evidence="3 4">
    <name type="scientific">Halorubrum pleomorphic virus 3</name>
    <dbReference type="NCBI Taxonomy" id="1156720"/>
    <lineage>
        <taxon>Viruses</taxon>
        <taxon>Monodnaviria</taxon>
        <taxon>Trapavirae</taxon>
        <taxon>Saleviricota</taxon>
        <taxon>Huolimaviricetes</taxon>
        <taxon>Haloruvirales</taxon>
        <taxon>Pleolipoviridae</taxon>
        <taxon>Betapleolipovirus</taxon>
        <taxon>Betapleolipovirus kalvoae</taxon>
        <taxon>Betapleolipovirus HRPV3</taxon>
    </lineage>
</organism>